<dbReference type="EMBL" id="JAMXHT010000002">
    <property type="protein sequence ID" value="MCO5397778.1"/>
    <property type="molecule type" value="Genomic_DNA"/>
</dbReference>
<protein>
    <submittedName>
        <fullName evidence="5">Helix-turn-helix transcriptional regulator</fullName>
    </submittedName>
</protein>
<reference evidence="5" key="2">
    <citation type="journal article" date="2023" name="Front. Microbiol.">
        <title>Ralstonia chuxiongensis sp. nov., Ralstonia mojiangensis sp. nov., and Ralstonia soli sp. nov., isolated from tobacco fields, are three novel species in the family Burkholderiaceae.</title>
        <authorList>
            <person name="Lu C.H."/>
            <person name="Zhang Y.Y."/>
            <person name="Jiang N."/>
            <person name="Chen W."/>
            <person name="Shao X."/>
            <person name="Zhao Z.M."/>
            <person name="Lu W.L."/>
            <person name="Hu X."/>
            <person name="Xi Y.X."/>
            <person name="Zou S.Y."/>
            <person name="Wei Q.J."/>
            <person name="Lin Z.L."/>
            <person name="Gong L."/>
            <person name="Gai X.T."/>
            <person name="Zhang L.Q."/>
            <person name="Li J.Y."/>
            <person name="Jin Y."/>
            <person name="Xia Z.Y."/>
        </authorList>
    </citation>
    <scope>NUCLEOTIDE SEQUENCE</scope>
    <source>
        <strain evidence="5">21MJYT02-11</strain>
    </source>
</reference>
<keyword evidence="3" id="KW-0804">Transcription</keyword>
<dbReference type="CDD" id="cd00093">
    <property type="entry name" value="HTH_XRE"/>
    <property type="match status" value="1"/>
</dbReference>
<dbReference type="SUPFAM" id="SSF47413">
    <property type="entry name" value="lambda repressor-like DNA-binding domains"/>
    <property type="match status" value="1"/>
</dbReference>
<sequence>MPVAPQECRLVAIFAANVRRRRLELGLSQEELAETAGVHRTYVGMLERAEKNVTIYNIERLALALRVEAATLLQEHRS</sequence>
<reference evidence="5" key="1">
    <citation type="submission" date="2022-06" db="EMBL/GenBank/DDBJ databases">
        <authorList>
            <person name="Lu C.-H."/>
        </authorList>
    </citation>
    <scope>NUCLEOTIDE SEQUENCE</scope>
    <source>
        <strain evidence="5">21MJYT02-11</strain>
    </source>
</reference>
<evidence type="ECO:0000256" key="3">
    <source>
        <dbReference type="ARBA" id="ARBA00023163"/>
    </source>
</evidence>
<feature type="domain" description="HTH cro/C1-type" evidence="4">
    <location>
        <begin position="18"/>
        <end position="72"/>
    </location>
</feature>
<keyword evidence="6" id="KW-1185">Reference proteome</keyword>
<evidence type="ECO:0000256" key="2">
    <source>
        <dbReference type="ARBA" id="ARBA00023125"/>
    </source>
</evidence>
<dbReference type="PROSITE" id="PS50943">
    <property type="entry name" value="HTH_CROC1"/>
    <property type="match status" value="1"/>
</dbReference>
<dbReference type="InterPro" id="IPR010982">
    <property type="entry name" value="Lambda_DNA-bd_dom_sf"/>
</dbReference>
<dbReference type="RefSeq" id="WP_252677958.1">
    <property type="nucleotide sequence ID" value="NZ_JAMXHT010000002.1"/>
</dbReference>
<comment type="caution">
    <text evidence="5">The sequence shown here is derived from an EMBL/GenBank/DDBJ whole genome shotgun (WGS) entry which is preliminary data.</text>
</comment>
<keyword evidence="1" id="KW-0805">Transcription regulation</keyword>
<evidence type="ECO:0000259" key="4">
    <source>
        <dbReference type="PROSITE" id="PS50943"/>
    </source>
</evidence>
<name>A0ABT1AHB0_9RALS</name>
<dbReference type="Proteomes" id="UP001162811">
    <property type="component" value="Unassembled WGS sequence"/>
</dbReference>
<dbReference type="InterPro" id="IPR001387">
    <property type="entry name" value="Cro/C1-type_HTH"/>
</dbReference>
<dbReference type="PANTHER" id="PTHR46797">
    <property type="entry name" value="HTH-TYPE TRANSCRIPTIONAL REGULATOR"/>
    <property type="match status" value="1"/>
</dbReference>
<dbReference type="PANTHER" id="PTHR46797:SF23">
    <property type="entry name" value="HTH-TYPE TRANSCRIPTIONAL REGULATOR SUTR"/>
    <property type="match status" value="1"/>
</dbReference>
<accession>A0ABT1AHB0</accession>
<evidence type="ECO:0000313" key="5">
    <source>
        <dbReference type="EMBL" id="MCO5397778.1"/>
    </source>
</evidence>
<dbReference type="Gene3D" id="1.10.260.40">
    <property type="entry name" value="lambda repressor-like DNA-binding domains"/>
    <property type="match status" value="1"/>
</dbReference>
<evidence type="ECO:0000313" key="6">
    <source>
        <dbReference type="Proteomes" id="UP001162811"/>
    </source>
</evidence>
<dbReference type="SMART" id="SM00530">
    <property type="entry name" value="HTH_XRE"/>
    <property type="match status" value="1"/>
</dbReference>
<proteinExistence type="predicted"/>
<dbReference type="Pfam" id="PF01381">
    <property type="entry name" value="HTH_3"/>
    <property type="match status" value="1"/>
</dbReference>
<gene>
    <name evidence="5" type="ORF">NG900_06120</name>
</gene>
<keyword evidence="2" id="KW-0238">DNA-binding</keyword>
<evidence type="ECO:0000256" key="1">
    <source>
        <dbReference type="ARBA" id="ARBA00023015"/>
    </source>
</evidence>
<organism evidence="5 6">
    <name type="scientific">Ralstonia soli</name>
    <dbReference type="NCBI Taxonomy" id="2953896"/>
    <lineage>
        <taxon>Bacteria</taxon>
        <taxon>Pseudomonadati</taxon>
        <taxon>Pseudomonadota</taxon>
        <taxon>Betaproteobacteria</taxon>
        <taxon>Burkholderiales</taxon>
        <taxon>Burkholderiaceae</taxon>
        <taxon>Ralstonia</taxon>
    </lineage>
</organism>
<dbReference type="InterPro" id="IPR050807">
    <property type="entry name" value="TransReg_Diox_bact_type"/>
</dbReference>